<sequence length="102" mass="10246">MGAAITLGDSSSAVATNLGIAIAVGSHSAAHAGTAQTNFFSVAASIANDSEAEALGQGKVAVNRFGTDAKVHACGTDLLAFNTDLLAFNTGNKEHRHRVGAH</sequence>
<reference evidence="1 2" key="1">
    <citation type="journal article" date="2019" name="Emerg. Microbes Infect.">
        <title>Comprehensive subspecies identification of 175 nontuberculous mycobacteria species based on 7547 genomic profiles.</title>
        <authorList>
            <person name="Matsumoto Y."/>
            <person name="Kinjo T."/>
            <person name="Motooka D."/>
            <person name="Nabeya D."/>
            <person name="Jung N."/>
            <person name="Uechi K."/>
            <person name="Horii T."/>
            <person name="Iida T."/>
            <person name="Fujita J."/>
            <person name="Nakamura S."/>
        </authorList>
    </citation>
    <scope>NUCLEOTIDE SEQUENCE [LARGE SCALE GENOMIC DNA]</scope>
    <source>
        <strain evidence="1 2">JCM 30395</strain>
    </source>
</reference>
<dbReference type="AlphaFoldDB" id="A0A7I7SSV8"/>
<protein>
    <submittedName>
        <fullName evidence="1">Uncharacterized protein</fullName>
    </submittedName>
</protein>
<dbReference type="KEGG" id="msar:MSAR_32230"/>
<dbReference type="EMBL" id="AP022595">
    <property type="protein sequence ID" value="BBY60087.1"/>
    <property type="molecule type" value="Genomic_DNA"/>
</dbReference>
<proteinExistence type="predicted"/>
<organism evidence="1 2">
    <name type="scientific">Mycolicibacterium sarraceniae</name>
    <dbReference type="NCBI Taxonomy" id="1534348"/>
    <lineage>
        <taxon>Bacteria</taxon>
        <taxon>Bacillati</taxon>
        <taxon>Actinomycetota</taxon>
        <taxon>Actinomycetes</taxon>
        <taxon>Mycobacteriales</taxon>
        <taxon>Mycobacteriaceae</taxon>
        <taxon>Mycolicibacterium</taxon>
    </lineage>
</organism>
<gene>
    <name evidence="1" type="ORF">MSAR_32230</name>
</gene>
<accession>A0A7I7SSV8</accession>
<name>A0A7I7SSV8_9MYCO</name>
<keyword evidence="2" id="KW-1185">Reference proteome</keyword>
<evidence type="ECO:0000313" key="2">
    <source>
        <dbReference type="Proteomes" id="UP000466445"/>
    </source>
</evidence>
<dbReference type="Proteomes" id="UP000466445">
    <property type="component" value="Chromosome"/>
</dbReference>
<evidence type="ECO:0000313" key="1">
    <source>
        <dbReference type="EMBL" id="BBY60087.1"/>
    </source>
</evidence>